<organism evidence="2 3">
    <name type="scientific">Marinobacter persicus</name>
    <dbReference type="NCBI Taxonomy" id="930118"/>
    <lineage>
        <taxon>Bacteria</taxon>
        <taxon>Pseudomonadati</taxon>
        <taxon>Pseudomonadota</taxon>
        <taxon>Gammaproteobacteria</taxon>
        <taxon>Pseudomonadales</taxon>
        <taxon>Marinobacteraceae</taxon>
        <taxon>Marinobacter</taxon>
    </lineage>
</organism>
<keyword evidence="4" id="KW-1185">Reference proteome</keyword>
<reference evidence="1 4" key="1">
    <citation type="submission" date="2018-02" db="EMBL/GenBank/DDBJ databases">
        <title>Deep subsurface shale carbon reservoir microbial communities from Ohio and West Virginia, USA.</title>
        <authorList>
            <person name="Wrighton K."/>
        </authorList>
    </citation>
    <scope>NUCLEOTIDE SEQUENCE [LARGE SCALE GENOMIC DNA]</scope>
    <source>
        <strain evidence="1 4">UTICA-S1B6</strain>
    </source>
</reference>
<evidence type="ECO:0000313" key="2">
    <source>
        <dbReference type="EMBL" id="PPK54562.1"/>
    </source>
</evidence>
<evidence type="ECO:0000313" key="4">
    <source>
        <dbReference type="Proteomes" id="UP000239648"/>
    </source>
</evidence>
<dbReference type="AlphaFoldDB" id="A0A2S6G606"/>
<comment type="caution">
    <text evidence="2">The sequence shown here is derived from an EMBL/GenBank/DDBJ whole genome shotgun (WGS) entry which is preliminary data.</text>
</comment>
<dbReference type="Proteomes" id="UP000239648">
    <property type="component" value="Unassembled WGS sequence"/>
</dbReference>
<name>A0A2S6G606_9GAMM</name>
<dbReference type="SUPFAM" id="SSF50118">
    <property type="entry name" value="Cell growth inhibitor/plasmid maintenance toxic component"/>
    <property type="match status" value="1"/>
</dbReference>
<dbReference type="EMBL" id="PTIT01000013">
    <property type="protein sequence ID" value="PPK51309.1"/>
    <property type="molecule type" value="Genomic_DNA"/>
</dbReference>
<dbReference type="Proteomes" id="UP000239446">
    <property type="component" value="Unassembled WGS sequence"/>
</dbReference>
<dbReference type="RefSeq" id="WP_104416188.1">
    <property type="nucleotide sequence ID" value="NZ_PTIT01000013.1"/>
</dbReference>
<evidence type="ECO:0000313" key="3">
    <source>
        <dbReference type="Proteomes" id="UP000239446"/>
    </source>
</evidence>
<proteinExistence type="predicted"/>
<dbReference type="Pfam" id="PF02452">
    <property type="entry name" value="PemK_toxin"/>
    <property type="match status" value="1"/>
</dbReference>
<dbReference type="InterPro" id="IPR003477">
    <property type="entry name" value="PemK-like"/>
</dbReference>
<gene>
    <name evidence="2" type="ORF">B0H24_10126</name>
    <name evidence="1" type="ORF">BY455_1136</name>
</gene>
<accession>A0A2S6G606</accession>
<dbReference type="InterPro" id="IPR011067">
    <property type="entry name" value="Plasmid_toxin/cell-grow_inhib"/>
</dbReference>
<protein>
    <submittedName>
        <fullName evidence="2">mRNA interferase MazF</fullName>
    </submittedName>
</protein>
<dbReference type="GO" id="GO:0003677">
    <property type="term" value="F:DNA binding"/>
    <property type="evidence" value="ECO:0007669"/>
    <property type="project" value="InterPro"/>
</dbReference>
<reference evidence="2 3" key="2">
    <citation type="submission" date="2018-02" db="EMBL/GenBank/DDBJ databases">
        <title>Subsurface microbial communities from deep shales in Ohio and West Virginia, USA.</title>
        <authorList>
            <person name="Wrighton K."/>
        </authorList>
    </citation>
    <scope>NUCLEOTIDE SEQUENCE [LARGE SCALE GENOMIC DNA]</scope>
    <source>
        <strain evidence="2 3">UTICA-S1B9</strain>
    </source>
</reference>
<dbReference type="Gene3D" id="2.30.30.110">
    <property type="match status" value="1"/>
</dbReference>
<sequence length="120" mass="13360">MQTTTRFEFGDVILVGFPFTNLKTTKKRPAVVISCADYQSYRPDVVLMAITSQIRDPLSFGEAMVNDWQVAGLLKPSVMKPLIATVEQSIVLKKMGSLSERDRLQLKSLLPALLDLNTTT</sequence>
<dbReference type="EMBL" id="PTIU01000012">
    <property type="protein sequence ID" value="PPK54562.1"/>
    <property type="molecule type" value="Genomic_DNA"/>
</dbReference>
<evidence type="ECO:0000313" key="1">
    <source>
        <dbReference type="EMBL" id="PPK51309.1"/>
    </source>
</evidence>
<dbReference type="OrthoDB" id="9813449at2"/>